<dbReference type="AlphaFoldDB" id="M3DAW1"/>
<keyword evidence="3" id="KW-1185">Reference proteome</keyword>
<proteinExistence type="predicted"/>
<feature type="region of interest" description="Disordered" evidence="1">
    <location>
        <begin position="1"/>
        <end position="153"/>
    </location>
</feature>
<reference evidence="2 3" key="1">
    <citation type="journal article" date="2012" name="PLoS Pathog.">
        <title>Diverse lifestyles and strategies of plant pathogenesis encoded in the genomes of eighteen Dothideomycetes fungi.</title>
        <authorList>
            <person name="Ohm R.A."/>
            <person name="Feau N."/>
            <person name="Henrissat B."/>
            <person name="Schoch C.L."/>
            <person name="Horwitz B.A."/>
            <person name="Barry K.W."/>
            <person name="Condon B.J."/>
            <person name="Copeland A.C."/>
            <person name="Dhillon B."/>
            <person name="Glaser F."/>
            <person name="Hesse C.N."/>
            <person name="Kosti I."/>
            <person name="LaButti K."/>
            <person name="Lindquist E.A."/>
            <person name="Lucas S."/>
            <person name="Salamov A.A."/>
            <person name="Bradshaw R.E."/>
            <person name="Ciuffetti L."/>
            <person name="Hamelin R.C."/>
            <person name="Kema G.H.J."/>
            <person name="Lawrence C."/>
            <person name="Scott J.A."/>
            <person name="Spatafora J.W."/>
            <person name="Turgeon B.G."/>
            <person name="de Wit P.J.G.M."/>
            <person name="Zhong S."/>
            <person name="Goodwin S.B."/>
            <person name="Grigoriev I.V."/>
        </authorList>
    </citation>
    <scope>NUCLEOTIDE SEQUENCE [LARGE SCALE GENOMIC DNA]</scope>
    <source>
        <strain evidence="2 3">SO2202</strain>
    </source>
</reference>
<feature type="region of interest" description="Disordered" evidence="1">
    <location>
        <begin position="547"/>
        <end position="618"/>
    </location>
</feature>
<dbReference type="EMBL" id="KB456261">
    <property type="protein sequence ID" value="EMF15220.1"/>
    <property type="molecule type" value="Genomic_DNA"/>
</dbReference>
<feature type="compositionally biased region" description="Basic and acidic residues" evidence="1">
    <location>
        <begin position="192"/>
        <end position="205"/>
    </location>
</feature>
<dbReference type="OrthoDB" id="3645375at2759"/>
<name>M3DAW1_SPHMS</name>
<feature type="compositionally biased region" description="Polar residues" evidence="1">
    <location>
        <begin position="7"/>
        <end position="18"/>
    </location>
</feature>
<feature type="compositionally biased region" description="Basic and acidic residues" evidence="1">
    <location>
        <begin position="286"/>
        <end position="297"/>
    </location>
</feature>
<protein>
    <submittedName>
        <fullName evidence="2">Uncharacterized protein</fullName>
    </submittedName>
</protein>
<gene>
    <name evidence="2" type="ORF">SEPMUDRAFT_123555</name>
</gene>
<feature type="region of interest" description="Disordered" evidence="1">
    <location>
        <begin position="319"/>
        <end position="417"/>
    </location>
</feature>
<dbReference type="STRING" id="692275.M3DAW1"/>
<organism evidence="2 3">
    <name type="scientific">Sphaerulina musiva (strain SO2202)</name>
    <name type="common">Poplar stem canker fungus</name>
    <name type="synonym">Septoria musiva</name>
    <dbReference type="NCBI Taxonomy" id="692275"/>
    <lineage>
        <taxon>Eukaryota</taxon>
        <taxon>Fungi</taxon>
        <taxon>Dikarya</taxon>
        <taxon>Ascomycota</taxon>
        <taxon>Pezizomycotina</taxon>
        <taxon>Dothideomycetes</taxon>
        <taxon>Dothideomycetidae</taxon>
        <taxon>Mycosphaerellales</taxon>
        <taxon>Mycosphaerellaceae</taxon>
        <taxon>Sphaerulina</taxon>
    </lineage>
</organism>
<dbReference type="eggNOG" id="ENOG502T3BS">
    <property type="taxonomic scope" value="Eukaryota"/>
</dbReference>
<evidence type="ECO:0000313" key="2">
    <source>
        <dbReference type="EMBL" id="EMF15220.1"/>
    </source>
</evidence>
<dbReference type="RefSeq" id="XP_016763341.1">
    <property type="nucleotide sequence ID" value="XM_016901848.1"/>
</dbReference>
<evidence type="ECO:0000256" key="1">
    <source>
        <dbReference type="SAM" id="MobiDB-lite"/>
    </source>
</evidence>
<feature type="compositionally biased region" description="Basic and acidic residues" evidence="1">
    <location>
        <begin position="391"/>
        <end position="411"/>
    </location>
</feature>
<feature type="compositionally biased region" description="Polar residues" evidence="1">
    <location>
        <begin position="49"/>
        <end position="73"/>
    </location>
</feature>
<feature type="compositionally biased region" description="Polar residues" evidence="1">
    <location>
        <begin position="226"/>
        <end position="240"/>
    </location>
</feature>
<feature type="region of interest" description="Disordered" evidence="1">
    <location>
        <begin position="184"/>
        <end position="304"/>
    </location>
</feature>
<feature type="compositionally biased region" description="Polar residues" evidence="1">
    <location>
        <begin position="550"/>
        <end position="593"/>
    </location>
</feature>
<feature type="compositionally biased region" description="Polar residues" evidence="1">
    <location>
        <begin position="98"/>
        <end position="153"/>
    </location>
</feature>
<feature type="compositionally biased region" description="Basic and acidic residues" evidence="1">
    <location>
        <begin position="504"/>
        <end position="519"/>
    </location>
</feature>
<feature type="region of interest" description="Disordered" evidence="1">
    <location>
        <begin position="430"/>
        <end position="529"/>
    </location>
</feature>
<accession>M3DAW1</accession>
<dbReference type="Proteomes" id="UP000016931">
    <property type="component" value="Unassembled WGS sequence"/>
</dbReference>
<dbReference type="GeneID" id="27898985"/>
<dbReference type="HOGENOM" id="CLU_416288_0_0_1"/>
<feature type="compositionally biased region" description="Low complexity" evidence="1">
    <location>
        <begin position="430"/>
        <end position="443"/>
    </location>
</feature>
<sequence length="659" mass="67715">MSVPHEFSSTELPGSNQDAHMAGTHPPPADNAIPAGISTPDPSAAPFVDSTTNDKSLSGSVKNSLDSVAQETPSTRSVTDSTSNNTSLSDAVKHSLDSVAQETPSTGSITDQLPSTRSVTDQLPSTRSVTDQLPSTRSVTDQLPSTRSVTDQLPSAQSAADVLKAGASSLVAGISNLALSFSSAANQNAADSHPESEKAHVDDFHVPGAFESATSDREDLADVQRGLQSVSNAMPSTQAVKETIPGIDSQRSITEQAQAGARSAQDQVQQGANYLRDQLPGQQPRSESDQIHKDGTEYIKGQVENRNISSVGAASTTNQLAGQVPLEPQGSALPQVVADSQSKAGGAAPIDDASGLTQFQGQTESRDVPQTVIDSQRKADVSPEASANAEAVREKHLVEEELQHEVPKQSSHDSTAANLGAAVSGGVAAATAAVASAATSARNATRETTGTDPVSVLPVTAQKAIDGEHIQPNSSLQTGDVPGVVVDSQQKAGVSPEASANAEAVKDKTLLEQELKREVPQQSAGSGAAANIRETISGGIAAAGEKAAQVTGTNPVSVLPQTTQRSIDENTPVNSTSHSNPVNEPQSNFSSSLAHPDLSSGVHNNVVGNHLDDPQTSDKVLATPQVGESAGSAPVAHITNSLRDVDLKSGVHNGIVGNK</sequence>
<feature type="compositionally biased region" description="Low complexity" evidence="1">
    <location>
        <begin position="74"/>
        <end position="90"/>
    </location>
</feature>
<evidence type="ECO:0000313" key="3">
    <source>
        <dbReference type="Proteomes" id="UP000016931"/>
    </source>
</evidence>